<evidence type="ECO:0000313" key="3">
    <source>
        <dbReference type="Proteomes" id="UP000195985"/>
    </source>
</evidence>
<dbReference type="STRING" id="43064.SAMN04488086_11079"/>
<gene>
    <name evidence="2" type="ORF">TPAS_2560</name>
</gene>
<accession>A0A1W1IIN4</accession>
<evidence type="ECO:0000313" key="2">
    <source>
        <dbReference type="EMBL" id="SLM52852.1"/>
    </source>
</evidence>
<keyword evidence="3" id="KW-1185">Reference proteome</keyword>
<evidence type="ECO:0008006" key="4">
    <source>
        <dbReference type="Google" id="ProtNLM"/>
    </source>
</evidence>
<dbReference type="OrthoDB" id="165650at2"/>
<proteinExistence type="predicted"/>
<organism evidence="2 3">
    <name type="scientific">Trichococcus pasteurii</name>
    <dbReference type="NCBI Taxonomy" id="43064"/>
    <lineage>
        <taxon>Bacteria</taxon>
        <taxon>Bacillati</taxon>
        <taxon>Bacillota</taxon>
        <taxon>Bacilli</taxon>
        <taxon>Lactobacillales</taxon>
        <taxon>Carnobacteriaceae</taxon>
        <taxon>Trichococcus</taxon>
    </lineage>
</organism>
<sequence length="126" mass="14270">MDIRANADIKSVEPLRQNNKKQQISSEFQTIMQEALSQSTDDKELKISNHAQKRLDQRGFSLAGEDMSNLSQAMDELDDKGSKNSLLFYKDMALIASIDNRTIITALNQNELDTVMNIDSTKFIKD</sequence>
<feature type="region of interest" description="Disordered" evidence="1">
    <location>
        <begin position="1"/>
        <end position="24"/>
    </location>
</feature>
<evidence type="ECO:0000256" key="1">
    <source>
        <dbReference type="SAM" id="MobiDB-lite"/>
    </source>
</evidence>
<dbReference type="Proteomes" id="UP000195985">
    <property type="component" value="Unassembled WGS sequence"/>
</dbReference>
<name>A0A1W1IIN4_9LACT</name>
<feature type="compositionally biased region" description="Basic and acidic residues" evidence="1">
    <location>
        <begin position="1"/>
        <end position="13"/>
    </location>
</feature>
<dbReference type="EMBL" id="FWEY01000009">
    <property type="protein sequence ID" value="SLM52852.1"/>
    <property type="molecule type" value="Genomic_DNA"/>
</dbReference>
<protein>
    <recommendedName>
        <fullName evidence="4">Flagellar operon protein</fullName>
    </recommendedName>
</protein>
<dbReference type="RefSeq" id="WP_086943593.1">
    <property type="nucleotide sequence ID" value="NZ_FONM01000010.1"/>
</dbReference>
<dbReference type="AlphaFoldDB" id="A0A1W1IIN4"/>
<reference evidence="3" key="1">
    <citation type="submission" date="2016-04" db="EMBL/GenBank/DDBJ databases">
        <authorList>
            <person name="Strepis N."/>
        </authorList>
    </citation>
    <scope>NUCLEOTIDE SEQUENCE [LARGE SCALE GENOMIC DNA]</scope>
</reference>